<dbReference type="Pfam" id="PF24536">
    <property type="entry name" value="NXPE4_C"/>
    <property type="match status" value="1"/>
</dbReference>
<proteinExistence type="inferred from homology"/>
<gene>
    <name evidence="4" type="primary">LOC100373035</name>
</gene>
<evidence type="ECO:0000256" key="1">
    <source>
        <dbReference type="ARBA" id="ARBA00005431"/>
    </source>
</evidence>
<evidence type="ECO:0000259" key="2">
    <source>
        <dbReference type="Pfam" id="PF24536"/>
    </source>
</evidence>
<name>A0ABM0GVL6_SACKO</name>
<dbReference type="PANTHER" id="PTHR16165:SF5">
    <property type="entry name" value="NXPE FAMILY MEMBER 3"/>
    <property type="match status" value="1"/>
</dbReference>
<dbReference type="PANTHER" id="PTHR16165">
    <property type="entry name" value="NXPE FAMILY MEMBER"/>
    <property type="match status" value="1"/>
</dbReference>
<protein>
    <submittedName>
        <fullName evidence="4">NXPE family member 3-like</fullName>
    </submittedName>
</protein>
<dbReference type="InterPro" id="IPR026845">
    <property type="entry name" value="NXPH/NXPE"/>
</dbReference>
<sequence>MVTNEKHSGMKIMHSSSLNSNKHVQTHIQQQIPTSTEPDIIHRYDEYTHFAMEWKGIMEEYDWAYNNVHRRERSNDTFNKEYFHLSSTSHSRIFINGDKNNFKKGDYIHIVIKTKDKYGNYRDKGGDMFQGVMLNAQLQKSTAGRVYDYGNGTYSIYFYAAWAGDANISIYMVYTREMILMFNNNRLRKEYLQWTGVYGEDPNSEEVTCKLIREGVWEDKCSYGNRNSFGNIVFVCDKPKTFSCKDIMSVTSFTGKTVNGADAKKERLLLSYLFNNQQNTLLTTMPMRIAVKDTSANVPTLPMCGPDLPIPVTDGYWTDDSTYVSLVCRSQKWTQAQAHKCLANVSLALYGDSTLGQFGQSLRFRYNYSNFIVVSKGFFPHGPTFWTIGYESEFLDGINKTLCDSKQIVFVMNIIFHYTEWSFMLYIERLFATKLAVERLFMRCPTAKVFFKVSHPRSVLGGTQSRFDVVWVAFDMDRMIRRVFGGMGVHFLGVWDMSISHFSSLQVHLAPELIDQQINLLLSYICPDLVD</sequence>
<evidence type="ECO:0000313" key="4">
    <source>
        <dbReference type="RefSeq" id="XP_002738299.1"/>
    </source>
</evidence>
<reference evidence="4" key="1">
    <citation type="submission" date="2025-08" db="UniProtKB">
        <authorList>
            <consortium name="RefSeq"/>
        </authorList>
    </citation>
    <scope>IDENTIFICATION</scope>
    <source>
        <tissue evidence="4">Testes</tissue>
    </source>
</reference>
<evidence type="ECO:0000313" key="3">
    <source>
        <dbReference type="Proteomes" id="UP000694865"/>
    </source>
</evidence>
<dbReference type="GeneID" id="100373035"/>
<accession>A0ABM0GVL6</accession>
<dbReference type="Gene3D" id="2.60.40.10">
    <property type="entry name" value="Immunoglobulins"/>
    <property type="match status" value="1"/>
</dbReference>
<dbReference type="Pfam" id="PF06312">
    <property type="entry name" value="Neurexophilin"/>
    <property type="match status" value="1"/>
</dbReference>
<dbReference type="InterPro" id="IPR057106">
    <property type="entry name" value="NXPE4_C"/>
</dbReference>
<dbReference type="InterPro" id="IPR013783">
    <property type="entry name" value="Ig-like_fold"/>
</dbReference>
<dbReference type="InterPro" id="IPR014756">
    <property type="entry name" value="Ig_E-set"/>
</dbReference>
<keyword evidence="3" id="KW-1185">Reference proteome</keyword>
<dbReference type="SUPFAM" id="SSF81296">
    <property type="entry name" value="E set domains"/>
    <property type="match status" value="1"/>
</dbReference>
<comment type="similarity">
    <text evidence="1">Belongs to the NXPE family.</text>
</comment>
<dbReference type="Proteomes" id="UP000694865">
    <property type="component" value="Unplaced"/>
</dbReference>
<dbReference type="RefSeq" id="XP_002738299.1">
    <property type="nucleotide sequence ID" value="XM_002738253.1"/>
</dbReference>
<feature type="domain" description="NXPE C-terminal" evidence="2">
    <location>
        <begin position="402"/>
        <end position="526"/>
    </location>
</feature>
<organism evidence="3 4">
    <name type="scientific">Saccoglossus kowalevskii</name>
    <name type="common">Acorn worm</name>
    <dbReference type="NCBI Taxonomy" id="10224"/>
    <lineage>
        <taxon>Eukaryota</taxon>
        <taxon>Metazoa</taxon>
        <taxon>Hemichordata</taxon>
        <taxon>Enteropneusta</taxon>
        <taxon>Harrimaniidae</taxon>
        <taxon>Saccoglossus</taxon>
    </lineage>
</organism>